<dbReference type="PROSITE" id="PS50994">
    <property type="entry name" value="INTEGRASE"/>
    <property type="match status" value="1"/>
</dbReference>
<dbReference type="GO" id="GO:0015074">
    <property type="term" value="P:DNA integration"/>
    <property type="evidence" value="ECO:0007669"/>
    <property type="project" value="InterPro"/>
</dbReference>
<sequence>MDFIEGLPSSLRYNCILVVIDKFTKYAHFLPLAHPYTALDIANAYLSQVYKLHGSPKISISDRDKTFTSLFWKELMKQLGATTLFSTAYHPQTDGQTERLNQCLEQYLRDMCFMKPNTWAKWISQAERWYNTTYHTALGLTPFEALYGYKPPYYRQHNHP</sequence>
<evidence type="ECO:0000313" key="2">
    <source>
        <dbReference type="EMBL" id="GMI79982.1"/>
    </source>
</evidence>
<dbReference type="OrthoDB" id="115950at2759"/>
<dbReference type="InterPro" id="IPR036397">
    <property type="entry name" value="RNaseH_sf"/>
</dbReference>
<keyword evidence="3" id="KW-1185">Reference proteome</keyword>
<name>A0A9W7LW59_HIBTR</name>
<feature type="domain" description="Integrase catalytic" evidence="1">
    <location>
        <begin position="1"/>
        <end position="150"/>
    </location>
</feature>
<dbReference type="PANTHER" id="PTHR37984">
    <property type="entry name" value="PROTEIN CBG26694"/>
    <property type="match status" value="1"/>
</dbReference>
<gene>
    <name evidence="2" type="ORF">HRI_001667500</name>
</gene>
<accession>A0A9W7LW59</accession>
<dbReference type="InterPro" id="IPR012337">
    <property type="entry name" value="RNaseH-like_sf"/>
</dbReference>
<dbReference type="AlphaFoldDB" id="A0A9W7LW59"/>
<dbReference type="PANTHER" id="PTHR37984:SF15">
    <property type="entry name" value="INTEGRASE CATALYTIC DOMAIN-CONTAINING PROTEIN"/>
    <property type="match status" value="1"/>
</dbReference>
<dbReference type="InterPro" id="IPR050951">
    <property type="entry name" value="Retrovirus_Pol_polyprotein"/>
</dbReference>
<comment type="caution">
    <text evidence="2">The sequence shown here is derived from an EMBL/GenBank/DDBJ whole genome shotgun (WGS) entry which is preliminary data.</text>
</comment>
<dbReference type="InterPro" id="IPR001584">
    <property type="entry name" value="Integrase_cat-core"/>
</dbReference>
<dbReference type="Gene3D" id="3.30.420.10">
    <property type="entry name" value="Ribonuclease H-like superfamily/Ribonuclease H"/>
    <property type="match status" value="1"/>
</dbReference>
<dbReference type="GO" id="GO:0003676">
    <property type="term" value="F:nucleic acid binding"/>
    <property type="evidence" value="ECO:0007669"/>
    <property type="project" value="InterPro"/>
</dbReference>
<proteinExistence type="predicted"/>
<dbReference type="Proteomes" id="UP001165190">
    <property type="component" value="Unassembled WGS sequence"/>
</dbReference>
<organism evidence="2 3">
    <name type="scientific">Hibiscus trionum</name>
    <name type="common">Flower of an hour</name>
    <dbReference type="NCBI Taxonomy" id="183268"/>
    <lineage>
        <taxon>Eukaryota</taxon>
        <taxon>Viridiplantae</taxon>
        <taxon>Streptophyta</taxon>
        <taxon>Embryophyta</taxon>
        <taxon>Tracheophyta</taxon>
        <taxon>Spermatophyta</taxon>
        <taxon>Magnoliopsida</taxon>
        <taxon>eudicotyledons</taxon>
        <taxon>Gunneridae</taxon>
        <taxon>Pentapetalae</taxon>
        <taxon>rosids</taxon>
        <taxon>malvids</taxon>
        <taxon>Malvales</taxon>
        <taxon>Malvaceae</taxon>
        <taxon>Malvoideae</taxon>
        <taxon>Hibiscus</taxon>
    </lineage>
</organism>
<dbReference type="SUPFAM" id="SSF53098">
    <property type="entry name" value="Ribonuclease H-like"/>
    <property type="match status" value="1"/>
</dbReference>
<dbReference type="EMBL" id="BSYR01000017">
    <property type="protein sequence ID" value="GMI79982.1"/>
    <property type="molecule type" value="Genomic_DNA"/>
</dbReference>
<evidence type="ECO:0000259" key="1">
    <source>
        <dbReference type="PROSITE" id="PS50994"/>
    </source>
</evidence>
<reference evidence="2" key="1">
    <citation type="submission" date="2023-05" db="EMBL/GenBank/DDBJ databases">
        <title>Genome and transcriptome analyses reveal genes involved in the formation of fine ridges on petal epidermal cells in Hibiscus trionum.</title>
        <authorList>
            <person name="Koshimizu S."/>
            <person name="Masuda S."/>
            <person name="Ishii T."/>
            <person name="Shirasu K."/>
            <person name="Hoshino A."/>
            <person name="Arita M."/>
        </authorList>
    </citation>
    <scope>NUCLEOTIDE SEQUENCE</scope>
    <source>
        <strain evidence="2">Hamamatsu line</strain>
    </source>
</reference>
<protein>
    <recommendedName>
        <fullName evidence="1">Integrase catalytic domain-containing protein</fullName>
    </recommendedName>
</protein>
<evidence type="ECO:0000313" key="3">
    <source>
        <dbReference type="Proteomes" id="UP001165190"/>
    </source>
</evidence>